<dbReference type="PANTHER" id="PTHR44525:SF1">
    <property type="entry name" value="WD REPEAT-CONTAINING PROTEIN 27"/>
    <property type="match status" value="1"/>
</dbReference>
<proteinExistence type="predicted"/>
<dbReference type="SMART" id="SM00320">
    <property type="entry name" value="WD40"/>
    <property type="match status" value="8"/>
</dbReference>
<dbReference type="SUPFAM" id="SSF82171">
    <property type="entry name" value="DPP6 N-terminal domain-like"/>
    <property type="match status" value="1"/>
</dbReference>
<accession>A0A7R9CRF0</accession>
<evidence type="ECO:0000313" key="3">
    <source>
        <dbReference type="EMBL" id="CAD7400086.1"/>
    </source>
</evidence>
<dbReference type="PROSITE" id="PS50082">
    <property type="entry name" value="WD_REPEATS_2"/>
    <property type="match status" value="2"/>
</dbReference>
<dbReference type="SUPFAM" id="SSF50978">
    <property type="entry name" value="WD40 repeat-like"/>
    <property type="match status" value="1"/>
</dbReference>
<feature type="compositionally biased region" description="Basic residues" evidence="2">
    <location>
        <begin position="391"/>
        <end position="400"/>
    </location>
</feature>
<reference evidence="3" key="1">
    <citation type="submission" date="2020-11" db="EMBL/GenBank/DDBJ databases">
        <authorList>
            <person name="Tran Van P."/>
        </authorList>
    </citation>
    <scope>NUCLEOTIDE SEQUENCE</scope>
</reference>
<dbReference type="InterPro" id="IPR001680">
    <property type="entry name" value="WD40_rpt"/>
</dbReference>
<gene>
    <name evidence="3" type="ORF">TCEB3V08_LOCUS5337</name>
</gene>
<feature type="repeat" description="WD" evidence="1">
    <location>
        <begin position="46"/>
        <end position="79"/>
    </location>
</feature>
<evidence type="ECO:0000256" key="2">
    <source>
        <dbReference type="SAM" id="MobiDB-lite"/>
    </source>
</evidence>
<sequence>MLNETDDTVLDVAVVYSFLLRRMVFVGIFKTHIVQRQPHNRFKIFLLGHDKTVTAVGLSPPDQKFLCSCSSDKVIIWDLGCITEEEQISDSPVGVTVGLDLGYVESCAFSWNKAWLALCKEKDVWLLLIKFSPSLESGNGPELIEEITHHTVLETNSCHGNTCTFSPEHYDLLVLVEDSNNFKVWDVRTSSVLYSSCNFGSHAVTYCMFATNPSNLLLGTNKGVVHIFTVGEKCTRSVMKLDVARTFLHQTKTPEVTYDEKWRSSMIDLTSVNVKSSVGIALFDYKSWDCLGHLTLQDMFGGMPVFKFPLPFVDYVVVGGTALSDISCVVKTTLGGASLRVVTLSATSTTSSPAAREHPISVMPSIPVDLKSPLRYQMTMSEVSEYSTRGPRPKPIRKQKSSGYGRTAPRMQMFQPVVNRPKEDKPLSCSLRQLSKSSPNLIEVCDSTVMKHCGPPCVVGERVCVWDTSGTAIHLAVSGDGKYLACSSTLSQICILKFSKLNVERSLNLIGHDGPINSLHFSLDSRWLVSGSSDGTAMVWDWKHKNCLLKIDNNTRVPASCRTAQKDQSGVAVSQARFYYMDQFILLAVQGGLELFSHVLYEDNPSTKSYSKTSRYKRVRKIDMSTQQVTSFTAANQFHSYLALCGCSNKAVKVYDLNVEQIVLELPQAHIRAPHVLRQVEGSQSVSHHPAMYDLFLSAAVCDKVKMWDLRAARCVQNYCQHVNRAYTSGIDISPCGRYIAVSSDDKNVYIYDSRKCLDYIGRLSGLGDVVMDVAFNPCIPLLAAAALNGHVVTYAAQHL</sequence>
<dbReference type="InterPro" id="IPR036322">
    <property type="entry name" value="WD40_repeat_dom_sf"/>
</dbReference>
<organism evidence="3">
    <name type="scientific">Timema cristinae</name>
    <name type="common">Walking stick</name>
    <dbReference type="NCBI Taxonomy" id="61476"/>
    <lineage>
        <taxon>Eukaryota</taxon>
        <taxon>Metazoa</taxon>
        <taxon>Ecdysozoa</taxon>
        <taxon>Arthropoda</taxon>
        <taxon>Hexapoda</taxon>
        <taxon>Insecta</taxon>
        <taxon>Pterygota</taxon>
        <taxon>Neoptera</taxon>
        <taxon>Polyneoptera</taxon>
        <taxon>Phasmatodea</taxon>
        <taxon>Timematodea</taxon>
        <taxon>Timematoidea</taxon>
        <taxon>Timematidae</taxon>
        <taxon>Timema</taxon>
    </lineage>
</organism>
<dbReference type="Pfam" id="PF00400">
    <property type="entry name" value="WD40"/>
    <property type="match status" value="3"/>
</dbReference>
<evidence type="ECO:0000256" key="1">
    <source>
        <dbReference type="PROSITE-ProRule" id="PRU00221"/>
    </source>
</evidence>
<evidence type="ECO:0008006" key="4">
    <source>
        <dbReference type="Google" id="ProtNLM"/>
    </source>
</evidence>
<name>A0A7R9CRF0_TIMCR</name>
<protein>
    <recommendedName>
        <fullName evidence="4">WD repeat-containing protein 27</fullName>
    </recommendedName>
</protein>
<dbReference type="InterPro" id="IPR015943">
    <property type="entry name" value="WD40/YVTN_repeat-like_dom_sf"/>
</dbReference>
<dbReference type="PANTHER" id="PTHR44525">
    <property type="entry name" value="WD REPEAT-CONTAINING PROTEIN 27"/>
    <property type="match status" value="1"/>
</dbReference>
<dbReference type="EMBL" id="OC317989">
    <property type="protein sequence ID" value="CAD7400086.1"/>
    <property type="molecule type" value="Genomic_DNA"/>
</dbReference>
<keyword evidence="1" id="KW-0853">WD repeat</keyword>
<dbReference type="AlphaFoldDB" id="A0A7R9CRF0"/>
<feature type="repeat" description="WD" evidence="1">
    <location>
        <begin position="509"/>
        <end position="541"/>
    </location>
</feature>
<dbReference type="PROSITE" id="PS50294">
    <property type="entry name" value="WD_REPEATS_REGION"/>
    <property type="match status" value="1"/>
</dbReference>
<dbReference type="Gene3D" id="2.130.10.10">
    <property type="entry name" value="YVTN repeat-like/Quinoprotein amine dehydrogenase"/>
    <property type="match status" value="3"/>
</dbReference>
<dbReference type="InterPro" id="IPR042411">
    <property type="entry name" value="WDR27"/>
</dbReference>
<feature type="region of interest" description="Disordered" evidence="2">
    <location>
        <begin position="383"/>
        <end position="405"/>
    </location>
</feature>